<reference evidence="1 2" key="1">
    <citation type="submission" date="2017-12" db="EMBL/GenBank/DDBJ databases">
        <title>Comparative genomics of Botrytis spp.</title>
        <authorList>
            <person name="Valero-Jimenez C.A."/>
            <person name="Tapia P."/>
            <person name="Veloso J."/>
            <person name="Silva-Moreno E."/>
            <person name="Staats M."/>
            <person name="Valdes J.H."/>
            <person name="Van Kan J.A.L."/>
        </authorList>
    </citation>
    <scope>NUCLEOTIDE SEQUENCE [LARGE SCALE GENOMIC DNA]</scope>
    <source>
        <strain evidence="1 2">Bp0003</strain>
    </source>
</reference>
<evidence type="ECO:0000313" key="1">
    <source>
        <dbReference type="EMBL" id="TGO20575.1"/>
    </source>
</evidence>
<name>A0A4Z1F7P3_9HELO</name>
<keyword evidence="2" id="KW-1185">Reference proteome</keyword>
<dbReference type="Proteomes" id="UP000297910">
    <property type="component" value="Unassembled WGS sequence"/>
</dbReference>
<evidence type="ECO:0000313" key="2">
    <source>
        <dbReference type="Proteomes" id="UP000297910"/>
    </source>
</evidence>
<accession>A0A4Z1F7P3</accession>
<comment type="caution">
    <text evidence="1">The sequence shown here is derived from an EMBL/GenBank/DDBJ whole genome shotgun (WGS) entry which is preliminary data.</text>
</comment>
<dbReference type="EMBL" id="PQXI01000283">
    <property type="protein sequence ID" value="TGO20575.1"/>
    <property type="molecule type" value="Genomic_DNA"/>
</dbReference>
<dbReference type="AlphaFoldDB" id="A0A4Z1F7P3"/>
<protein>
    <submittedName>
        <fullName evidence="1">Uncharacterized protein</fullName>
    </submittedName>
</protein>
<gene>
    <name evidence="1" type="ORF">BPAE_0284g00020</name>
</gene>
<organism evidence="1 2">
    <name type="scientific">Botrytis paeoniae</name>
    <dbReference type="NCBI Taxonomy" id="278948"/>
    <lineage>
        <taxon>Eukaryota</taxon>
        <taxon>Fungi</taxon>
        <taxon>Dikarya</taxon>
        <taxon>Ascomycota</taxon>
        <taxon>Pezizomycotina</taxon>
        <taxon>Leotiomycetes</taxon>
        <taxon>Helotiales</taxon>
        <taxon>Sclerotiniaceae</taxon>
        <taxon>Botrytis</taxon>
    </lineage>
</organism>
<sequence length="63" mass="6887">MPGENTEQLFVLMPIKTKIQGISMNLAAALDSKLAGSSNAYIENMEVCPLLKFRTDDANAEEL</sequence>
<proteinExistence type="predicted"/>